<dbReference type="AlphaFoldDB" id="A0A1H3HUG6"/>
<evidence type="ECO:0000256" key="7">
    <source>
        <dbReference type="ARBA" id="ARBA00024033"/>
    </source>
</evidence>
<evidence type="ECO:0000256" key="3">
    <source>
        <dbReference type="ARBA" id="ARBA00022679"/>
    </source>
</evidence>
<comment type="subcellular location">
    <subcellularLocation>
        <location evidence="1">Cell membrane</location>
        <topology evidence="1">Multi-pass membrane protein</topology>
    </subcellularLocation>
</comment>
<dbReference type="Proteomes" id="UP000242415">
    <property type="component" value="Unassembled WGS sequence"/>
</dbReference>
<comment type="similarity">
    <text evidence="7">Belongs to the glycosyltransferase 87 family.</text>
</comment>
<feature type="transmembrane region" description="Helical" evidence="8">
    <location>
        <begin position="380"/>
        <end position="400"/>
    </location>
</feature>
<accession>A0A1H3HUG6</accession>
<evidence type="ECO:0000256" key="6">
    <source>
        <dbReference type="ARBA" id="ARBA00023136"/>
    </source>
</evidence>
<keyword evidence="10" id="KW-1185">Reference proteome</keyword>
<keyword evidence="5 8" id="KW-1133">Transmembrane helix</keyword>
<keyword evidence="3" id="KW-0808">Transferase</keyword>
<feature type="transmembrane region" description="Helical" evidence="8">
    <location>
        <begin position="355"/>
        <end position="373"/>
    </location>
</feature>
<reference evidence="10" key="1">
    <citation type="submission" date="2016-10" db="EMBL/GenBank/DDBJ databases">
        <authorList>
            <person name="Varghese N."/>
            <person name="Submissions S."/>
        </authorList>
    </citation>
    <scope>NUCLEOTIDE SEQUENCE [LARGE SCALE GENOMIC DNA]</scope>
    <source>
        <strain evidence="10">DSM 45245</strain>
    </source>
</reference>
<feature type="transmembrane region" description="Helical" evidence="8">
    <location>
        <begin position="185"/>
        <end position="203"/>
    </location>
</feature>
<feature type="transmembrane region" description="Helical" evidence="8">
    <location>
        <begin position="27"/>
        <end position="46"/>
    </location>
</feature>
<evidence type="ECO:0000256" key="4">
    <source>
        <dbReference type="ARBA" id="ARBA00022692"/>
    </source>
</evidence>
<dbReference type="STRING" id="405436.SAMN05444365_101970"/>
<evidence type="ECO:0000256" key="1">
    <source>
        <dbReference type="ARBA" id="ARBA00004651"/>
    </source>
</evidence>
<keyword evidence="2" id="KW-1003">Cell membrane</keyword>
<evidence type="ECO:0000256" key="8">
    <source>
        <dbReference type="SAM" id="Phobius"/>
    </source>
</evidence>
<protein>
    <recommendedName>
        <fullName evidence="11">DUF2029 domain-containing protein</fullName>
    </recommendedName>
</protein>
<evidence type="ECO:0000313" key="10">
    <source>
        <dbReference type="Proteomes" id="UP000242415"/>
    </source>
</evidence>
<evidence type="ECO:0008006" key="11">
    <source>
        <dbReference type="Google" id="ProtNLM"/>
    </source>
</evidence>
<gene>
    <name evidence="9" type="ORF">SAMN05444365_101970</name>
</gene>
<proteinExistence type="inferred from homology"/>
<sequence length="441" mass="45163">MISPNPSTGPARLRSVARRIGGLGGDLLLYGLSALFAAVTAVTSTLAPHRAWGAVAMIGYAAAALAAAVQLVARRRGVVPRLTGAAARATVTAVAWAAVALLPMLLQCVQRAGGRPDRAQEEVVVVEDGGLRLLHDGTPYLGREVIAALPPAEQLLGYLPYQPGMALFGLPRAVAGVAWWTDARVWFAVATTIALAAALTILARRRPDPEAAPSLLRAAQLATVLPVCALTLATGGDDLPVLAFCLLALALCAAGRHGAAGLTVGFAGALKLFAWPVTLVLLAYAATRGRRTALRFAVGGLGLPLVALVPAQLVDADALVENVVLFPLGRGLVTSPAQSPLPGHLIAATLPAGRAIAAALLVAAGLAIAVRLARRPPRTAADAAVVCGYGLLAAMLLMPATRFGYLLYPVAFLAWAPALRLVRAVGRPTGRGSRRATAPAA</sequence>
<name>A0A1H3HUG6_9ACTN</name>
<dbReference type="GO" id="GO:0005886">
    <property type="term" value="C:plasma membrane"/>
    <property type="evidence" value="ECO:0007669"/>
    <property type="project" value="UniProtKB-SubCell"/>
</dbReference>
<dbReference type="InterPro" id="IPR018584">
    <property type="entry name" value="GT87"/>
</dbReference>
<evidence type="ECO:0000256" key="5">
    <source>
        <dbReference type="ARBA" id="ARBA00022989"/>
    </source>
</evidence>
<organism evidence="9 10">
    <name type="scientific">Micromonospora pattaloongensis</name>
    <dbReference type="NCBI Taxonomy" id="405436"/>
    <lineage>
        <taxon>Bacteria</taxon>
        <taxon>Bacillati</taxon>
        <taxon>Actinomycetota</taxon>
        <taxon>Actinomycetes</taxon>
        <taxon>Micromonosporales</taxon>
        <taxon>Micromonosporaceae</taxon>
        <taxon>Micromonospora</taxon>
    </lineage>
</organism>
<dbReference type="Pfam" id="PF09594">
    <property type="entry name" value="GT87"/>
    <property type="match status" value="1"/>
</dbReference>
<dbReference type="EMBL" id="FNPH01000001">
    <property type="protein sequence ID" value="SDY18394.1"/>
    <property type="molecule type" value="Genomic_DNA"/>
</dbReference>
<dbReference type="GO" id="GO:0016758">
    <property type="term" value="F:hexosyltransferase activity"/>
    <property type="evidence" value="ECO:0007669"/>
    <property type="project" value="InterPro"/>
</dbReference>
<feature type="transmembrane region" description="Helical" evidence="8">
    <location>
        <begin position="262"/>
        <end position="286"/>
    </location>
</feature>
<keyword evidence="6 8" id="KW-0472">Membrane</keyword>
<feature type="transmembrane region" description="Helical" evidence="8">
    <location>
        <begin position="215"/>
        <end position="233"/>
    </location>
</feature>
<evidence type="ECO:0000256" key="2">
    <source>
        <dbReference type="ARBA" id="ARBA00022475"/>
    </source>
</evidence>
<evidence type="ECO:0000313" key="9">
    <source>
        <dbReference type="EMBL" id="SDY18394.1"/>
    </source>
</evidence>
<feature type="transmembrane region" description="Helical" evidence="8">
    <location>
        <begin position="85"/>
        <end position="106"/>
    </location>
</feature>
<keyword evidence="4 8" id="KW-0812">Transmembrane</keyword>
<feature type="transmembrane region" description="Helical" evidence="8">
    <location>
        <begin position="52"/>
        <end position="73"/>
    </location>
</feature>